<sequence>MKSAPKEWVLAMPRWVEVLIELGQACFDRKHPCFTHWWIGLDRAIVKFDNKAIDVRKEVMVKDDDWTDFGMKDASEPFSLTYLDTNTAQLFYSNYDPVDGCYDIEVSISTHVRGWRIWVSDEIGDDRDLDTQNGLSSKTRLCTKWLHIHVKPDGRGHISHY</sequence>
<dbReference type="HOGENOM" id="CLU_1644443_0_0_1"/>
<dbReference type="EMBL" id="AWNI01000006">
    <property type="protein sequence ID" value="ETS64386.1"/>
    <property type="molecule type" value="Genomic_DNA"/>
</dbReference>
<reference evidence="1 2" key="1">
    <citation type="journal article" date="2014" name="Genome Announc.">
        <title>Genome sequence of the basidiomycetous fungus Pseudozyma aphidis DSM70725, an efficient producer of biosurfactant mannosylerythritol lipids.</title>
        <authorList>
            <person name="Lorenz S."/>
            <person name="Guenther M."/>
            <person name="Grumaz C."/>
            <person name="Rupp S."/>
            <person name="Zibek S."/>
            <person name="Sohn K."/>
        </authorList>
    </citation>
    <scope>NUCLEOTIDE SEQUENCE [LARGE SCALE GENOMIC DNA]</scope>
    <source>
        <strain evidence="2">ATCC 32657 / CBS 517.83 / DSM 70725 / JCM 10318 / NBRC 10182 / NRRL Y-7954 / St-0401</strain>
    </source>
</reference>
<gene>
    <name evidence="1" type="ORF">PaG_01239</name>
</gene>
<dbReference type="OrthoDB" id="2548679at2759"/>
<evidence type="ECO:0000313" key="2">
    <source>
        <dbReference type="Proteomes" id="UP000019462"/>
    </source>
</evidence>
<comment type="caution">
    <text evidence="1">The sequence shown here is derived from an EMBL/GenBank/DDBJ whole genome shotgun (WGS) entry which is preliminary data.</text>
</comment>
<accession>W3VUC3</accession>
<keyword evidence="2" id="KW-1185">Reference proteome</keyword>
<protein>
    <submittedName>
        <fullName evidence="1">Uncharacterized protein</fullName>
    </submittedName>
</protein>
<organism evidence="1 2">
    <name type="scientific">Moesziomyces aphidis</name>
    <name type="common">Pseudozyma aphidis</name>
    <dbReference type="NCBI Taxonomy" id="84754"/>
    <lineage>
        <taxon>Eukaryota</taxon>
        <taxon>Fungi</taxon>
        <taxon>Dikarya</taxon>
        <taxon>Basidiomycota</taxon>
        <taxon>Ustilaginomycotina</taxon>
        <taxon>Ustilaginomycetes</taxon>
        <taxon>Ustilaginales</taxon>
        <taxon>Ustilaginaceae</taxon>
        <taxon>Moesziomyces</taxon>
    </lineage>
</organism>
<dbReference type="AlphaFoldDB" id="W3VUC3"/>
<name>W3VUC3_MOEAP</name>
<proteinExistence type="predicted"/>
<dbReference type="Proteomes" id="UP000019462">
    <property type="component" value="Unassembled WGS sequence"/>
</dbReference>
<evidence type="ECO:0000313" key="1">
    <source>
        <dbReference type="EMBL" id="ETS64386.1"/>
    </source>
</evidence>